<keyword evidence="10" id="KW-0614">Plasmid</keyword>
<evidence type="ECO:0000256" key="3">
    <source>
        <dbReference type="ARBA" id="ARBA00009850"/>
    </source>
</evidence>
<evidence type="ECO:0000256" key="8">
    <source>
        <dbReference type="RuleBase" id="RU361270"/>
    </source>
</evidence>
<dbReference type="Pfam" id="PF00576">
    <property type="entry name" value="Transthyretin"/>
    <property type="match status" value="1"/>
</dbReference>
<dbReference type="EMBL" id="CP034185">
    <property type="protein sequence ID" value="AZI44585.1"/>
    <property type="molecule type" value="Genomic_DNA"/>
</dbReference>
<comment type="similarity">
    <text evidence="3 8">Belongs to the transthyretin family. 5-hydroxyisourate hydrolase subfamily.</text>
</comment>
<proteinExistence type="inferred from homology"/>
<dbReference type="PROSITE" id="PS00768">
    <property type="entry name" value="TRANSTHYRETIN_1"/>
    <property type="match status" value="1"/>
</dbReference>
<evidence type="ECO:0000256" key="2">
    <source>
        <dbReference type="ARBA" id="ARBA00002704"/>
    </source>
</evidence>
<reference evidence="10 11" key="1">
    <citation type="submission" date="2018-11" db="EMBL/GenBank/DDBJ databases">
        <title>Deinococcus shelandsis sp. nov., isolated from South Shetland Islands soil of Antarctica.</title>
        <authorList>
            <person name="Tian J."/>
        </authorList>
    </citation>
    <scope>NUCLEOTIDE SEQUENCE [LARGE SCALE GENOMIC DNA]</scope>
    <source>
        <strain evidence="10 11">S14-83T</strain>
        <plasmid evidence="10 11">unnamed1</plasmid>
    </source>
</reference>
<feature type="binding site" evidence="7">
    <location>
        <position position="48"/>
    </location>
    <ligand>
        <name>substrate</name>
    </ligand>
</feature>
<dbReference type="InterPro" id="IPR023418">
    <property type="entry name" value="Thyroxine_BS"/>
</dbReference>
<gene>
    <name evidence="10" type="primary">uraH</name>
    <name evidence="10" type="ORF">EHF33_16915</name>
</gene>
<organism evidence="10 11">
    <name type="scientific">Deinococcus psychrotolerans</name>
    <dbReference type="NCBI Taxonomy" id="2489213"/>
    <lineage>
        <taxon>Bacteria</taxon>
        <taxon>Thermotogati</taxon>
        <taxon>Deinococcota</taxon>
        <taxon>Deinococci</taxon>
        <taxon>Deinococcales</taxon>
        <taxon>Deinococcaceae</taxon>
        <taxon>Deinococcus</taxon>
    </lineage>
</organism>
<dbReference type="CDD" id="cd05822">
    <property type="entry name" value="TLP_HIUase"/>
    <property type="match status" value="1"/>
</dbReference>
<dbReference type="Gene3D" id="2.60.40.180">
    <property type="entry name" value="Transthyretin/hydroxyisourate hydrolase domain"/>
    <property type="match status" value="1"/>
</dbReference>
<evidence type="ECO:0000256" key="1">
    <source>
        <dbReference type="ARBA" id="ARBA00001043"/>
    </source>
</evidence>
<feature type="domain" description="Transthyretin/hydroxyisourate hydrolase" evidence="9">
    <location>
        <begin position="7"/>
        <end position="118"/>
    </location>
</feature>
<comment type="function">
    <text evidence="2">Catalyzes the hydrolysis of 5-hydroxyisourate (HIU) to 2-oxo-4-hydroxy-4-carboxy-5-ureidoimidazoline (OHCU).</text>
</comment>
<evidence type="ECO:0000256" key="5">
    <source>
        <dbReference type="ARBA" id="ARBA00022631"/>
    </source>
</evidence>
<dbReference type="PROSITE" id="PS00769">
    <property type="entry name" value="TRANSTHYRETIN_2"/>
    <property type="match status" value="1"/>
</dbReference>
<dbReference type="GO" id="GO:0006144">
    <property type="term" value="P:purine nucleobase metabolic process"/>
    <property type="evidence" value="ECO:0007669"/>
    <property type="project" value="UniProtKB-KW"/>
</dbReference>
<dbReference type="InterPro" id="IPR023419">
    <property type="entry name" value="Transthyretin_CS"/>
</dbReference>
<dbReference type="PRINTS" id="PR00189">
    <property type="entry name" value="TRNSTHYRETIN"/>
</dbReference>
<dbReference type="PANTHER" id="PTHR10395">
    <property type="entry name" value="URICASE AND TRANSTHYRETIN-RELATED"/>
    <property type="match status" value="1"/>
</dbReference>
<sequence>MAGHAGLSTHVLDTARGCPAVGVQIELIRVDGQNRTSLKTATTNADGRTDAPLIERGALEKGTYELTFHVAEYFSTFEAAAKPPFLDIVTLRFTVGDTEAHYHIPLLVSPWSYSTYRGS</sequence>
<dbReference type="EC" id="3.5.2.17" evidence="8"/>
<keyword evidence="5 8" id="KW-0659">Purine metabolism</keyword>
<name>A0A3G8YI00_9DEIO</name>
<dbReference type="NCBIfam" id="TIGR02962">
    <property type="entry name" value="hdxy_isourate"/>
    <property type="match status" value="1"/>
</dbReference>
<comment type="catalytic activity">
    <reaction evidence="1 8">
        <text>5-hydroxyisourate + H2O = 5-hydroxy-2-oxo-4-ureido-2,5-dihydro-1H-imidazole-5-carboxylate + H(+)</text>
        <dbReference type="Rhea" id="RHEA:23736"/>
        <dbReference type="ChEBI" id="CHEBI:15377"/>
        <dbReference type="ChEBI" id="CHEBI:15378"/>
        <dbReference type="ChEBI" id="CHEBI:18072"/>
        <dbReference type="ChEBI" id="CHEBI:58639"/>
        <dbReference type="EC" id="3.5.2.17"/>
    </reaction>
</comment>
<dbReference type="InterPro" id="IPR036817">
    <property type="entry name" value="Transthyretin/HIU_hydrolase_sf"/>
</dbReference>
<evidence type="ECO:0000313" key="11">
    <source>
        <dbReference type="Proteomes" id="UP000276417"/>
    </source>
</evidence>
<evidence type="ECO:0000256" key="7">
    <source>
        <dbReference type="PIRSR" id="PIRSR600895-51"/>
    </source>
</evidence>
<dbReference type="GO" id="GO:0033971">
    <property type="term" value="F:hydroxyisourate hydrolase activity"/>
    <property type="evidence" value="ECO:0007669"/>
    <property type="project" value="UniProtKB-EC"/>
</dbReference>
<dbReference type="Proteomes" id="UP000276417">
    <property type="component" value="Plasmid unnamed1"/>
</dbReference>
<dbReference type="AlphaFoldDB" id="A0A3G8YI00"/>
<accession>A0A3G8YI00</accession>
<protein>
    <recommendedName>
        <fullName evidence="8">5-hydroxyisourate hydrolase</fullName>
        <shortName evidence="8">HIU hydrolase</shortName>
        <shortName evidence="8">HIUHase</shortName>
        <ecNumber evidence="8">3.5.2.17</ecNumber>
    </recommendedName>
</protein>
<evidence type="ECO:0000259" key="9">
    <source>
        <dbReference type="Pfam" id="PF00576"/>
    </source>
</evidence>
<evidence type="ECO:0000256" key="6">
    <source>
        <dbReference type="ARBA" id="ARBA00022801"/>
    </source>
</evidence>
<dbReference type="KEGG" id="dph:EHF33_16915"/>
<dbReference type="PANTHER" id="PTHR10395:SF7">
    <property type="entry name" value="5-HYDROXYISOURATE HYDROLASE"/>
    <property type="match status" value="1"/>
</dbReference>
<dbReference type="OrthoDB" id="9792386at2"/>
<feature type="binding site" evidence="7">
    <location>
        <position position="116"/>
    </location>
    <ligand>
        <name>substrate</name>
    </ligand>
</feature>
<dbReference type="InterPro" id="IPR014306">
    <property type="entry name" value="Hydroxyisourate_hydrolase"/>
</dbReference>
<dbReference type="InterPro" id="IPR000895">
    <property type="entry name" value="Transthyretin/HIU_hydrolase"/>
</dbReference>
<geneLocation type="plasmid" evidence="10 11">
    <name>unnamed1</name>
</geneLocation>
<evidence type="ECO:0000256" key="4">
    <source>
        <dbReference type="ARBA" id="ARBA00011881"/>
    </source>
</evidence>
<dbReference type="RefSeq" id="WP_124874364.1">
    <property type="nucleotide sequence ID" value="NZ_CP034185.1"/>
</dbReference>
<dbReference type="InterPro" id="IPR023416">
    <property type="entry name" value="Transthyretin/HIU_hydrolase_d"/>
</dbReference>
<feature type="binding site" evidence="7">
    <location>
        <position position="10"/>
    </location>
    <ligand>
        <name>substrate</name>
    </ligand>
</feature>
<dbReference type="SUPFAM" id="SSF49472">
    <property type="entry name" value="Transthyretin (synonym: prealbumin)"/>
    <property type="match status" value="1"/>
</dbReference>
<evidence type="ECO:0000313" key="10">
    <source>
        <dbReference type="EMBL" id="AZI44585.1"/>
    </source>
</evidence>
<dbReference type="FunFam" id="2.60.40.180:FF:000005">
    <property type="entry name" value="5-hydroxyisourate hydrolase"/>
    <property type="match status" value="1"/>
</dbReference>
<keyword evidence="11" id="KW-1185">Reference proteome</keyword>
<keyword evidence="6 8" id="KW-0378">Hydrolase</keyword>
<comment type="subunit">
    <text evidence="4 8">Homotetramer.</text>
</comment>